<keyword evidence="2" id="KW-0732">Signal</keyword>
<keyword evidence="4" id="KW-1185">Reference proteome</keyword>
<dbReference type="STRING" id="1121022.GCA_000376105_01232"/>
<evidence type="ECO:0000256" key="1">
    <source>
        <dbReference type="SAM" id="MobiDB-lite"/>
    </source>
</evidence>
<feature type="signal peptide" evidence="2">
    <location>
        <begin position="1"/>
        <end position="30"/>
    </location>
</feature>
<dbReference type="EMBL" id="AWGB01000057">
    <property type="protein sequence ID" value="ESQ85536.1"/>
    <property type="molecule type" value="Genomic_DNA"/>
</dbReference>
<dbReference type="Proteomes" id="UP000017837">
    <property type="component" value="Unassembled WGS sequence"/>
</dbReference>
<gene>
    <name evidence="3" type="ORF">ABENE_18695</name>
</gene>
<feature type="compositionally biased region" description="Basic and acidic residues" evidence="1">
    <location>
        <begin position="44"/>
        <end position="56"/>
    </location>
</feature>
<feature type="compositionally biased region" description="Low complexity" evidence="1">
    <location>
        <begin position="27"/>
        <end position="41"/>
    </location>
</feature>
<dbReference type="RefSeq" id="WP_018080897.1">
    <property type="nucleotide sequence ID" value="NZ_AQWM01000003.1"/>
</dbReference>
<evidence type="ECO:0000313" key="3">
    <source>
        <dbReference type="EMBL" id="ESQ85536.1"/>
    </source>
</evidence>
<feature type="compositionally biased region" description="Polar residues" evidence="1">
    <location>
        <begin position="57"/>
        <end position="72"/>
    </location>
</feature>
<dbReference type="AlphaFoldDB" id="V4PBR0"/>
<evidence type="ECO:0000256" key="2">
    <source>
        <dbReference type="SAM" id="SignalP"/>
    </source>
</evidence>
<proteinExistence type="predicted"/>
<organism evidence="3 4">
    <name type="scientific">Asticcacaulis benevestitus DSM 16100 = ATCC BAA-896</name>
    <dbReference type="NCBI Taxonomy" id="1121022"/>
    <lineage>
        <taxon>Bacteria</taxon>
        <taxon>Pseudomonadati</taxon>
        <taxon>Pseudomonadota</taxon>
        <taxon>Alphaproteobacteria</taxon>
        <taxon>Caulobacterales</taxon>
        <taxon>Caulobacteraceae</taxon>
        <taxon>Asticcacaulis</taxon>
    </lineage>
</organism>
<accession>V4PBR0</accession>
<feature type="region of interest" description="Disordered" evidence="1">
    <location>
        <begin position="27"/>
        <end position="76"/>
    </location>
</feature>
<name>V4PBR0_9CAUL</name>
<reference evidence="3 4" key="1">
    <citation type="journal article" date="2014" name="Nature">
        <title>Sequential evolution of bacterial morphology by co-option of a developmental regulator.</title>
        <authorList>
            <person name="Jiang C."/>
            <person name="Brown P.J."/>
            <person name="Ducret A."/>
            <person name="Brun Y.V."/>
        </authorList>
    </citation>
    <scope>NUCLEOTIDE SEQUENCE [LARGE SCALE GENOMIC DNA]</scope>
    <source>
        <strain evidence="3 4">DSM 16100</strain>
    </source>
</reference>
<feature type="chain" id="PRO_5004726984" description="YbgF trimerisation domain-containing protein" evidence="2">
    <location>
        <begin position="31"/>
        <end position="132"/>
    </location>
</feature>
<evidence type="ECO:0000313" key="4">
    <source>
        <dbReference type="Proteomes" id="UP000017837"/>
    </source>
</evidence>
<evidence type="ECO:0008006" key="5">
    <source>
        <dbReference type="Google" id="ProtNLM"/>
    </source>
</evidence>
<sequence>MTTASKTTKTLLATLIMSAGLTSMSMAAHAAPTHPPIHASSQAERQDMRQSTDLNDRITSLRSDLNQGQRSGRISRKEAARLTGRLDNITTLKRSYERSGRGLTHNEIRTLNAKLDTLSGQIRTQKLDHNRH</sequence>
<protein>
    <recommendedName>
        <fullName evidence="5">YbgF trimerisation domain-containing protein</fullName>
    </recommendedName>
</protein>
<comment type="caution">
    <text evidence="3">The sequence shown here is derived from an EMBL/GenBank/DDBJ whole genome shotgun (WGS) entry which is preliminary data.</text>
</comment>
<dbReference type="OrthoDB" id="7173941at2"/>
<dbReference type="PATRIC" id="fig|1121022.4.peg.3824"/>